<keyword evidence="5" id="KW-1185">Reference proteome</keyword>
<organism evidence="4 5">
    <name type="scientific">Thermophagus xiamenensis</name>
    <dbReference type="NCBI Taxonomy" id="385682"/>
    <lineage>
        <taxon>Bacteria</taxon>
        <taxon>Pseudomonadati</taxon>
        <taxon>Bacteroidota</taxon>
        <taxon>Bacteroidia</taxon>
        <taxon>Marinilabiliales</taxon>
        <taxon>Marinilabiliaceae</taxon>
        <taxon>Thermophagus</taxon>
    </lineage>
</organism>
<evidence type="ECO:0000256" key="1">
    <source>
        <dbReference type="ARBA" id="ARBA00022729"/>
    </source>
</evidence>
<dbReference type="AlphaFoldDB" id="A0A1I2CZU6"/>
<dbReference type="CDD" id="cd12797">
    <property type="entry name" value="M23_peptidase"/>
    <property type="match status" value="1"/>
</dbReference>
<evidence type="ECO:0000256" key="2">
    <source>
        <dbReference type="SAM" id="Coils"/>
    </source>
</evidence>
<dbReference type="PANTHER" id="PTHR21666">
    <property type="entry name" value="PEPTIDASE-RELATED"/>
    <property type="match status" value="1"/>
</dbReference>
<dbReference type="InterPro" id="IPR050570">
    <property type="entry name" value="Cell_wall_metabolism_enzyme"/>
</dbReference>
<proteinExistence type="predicted"/>
<feature type="domain" description="M23ase beta-sheet core" evidence="3">
    <location>
        <begin position="286"/>
        <end position="378"/>
    </location>
</feature>
<dbReference type="GO" id="GO:0004222">
    <property type="term" value="F:metalloendopeptidase activity"/>
    <property type="evidence" value="ECO:0007669"/>
    <property type="project" value="TreeGrafter"/>
</dbReference>
<dbReference type="OrthoDB" id="9815884at2"/>
<dbReference type="PROSITE" id="PS51257">
    <property type="entry name" value="PROKAR_LIPOPROTEIN"/>
    <property type="match status" value="1"/>
</dbReference>
<evidence type="ECO:0000313" key="4">
    <source>
        <dbReference type="EMBL" id="SFE73260.1"/>
    </source>
</evidence>
<keyword evidence="4" id="KW-0378">Hydrolase</keyword>
<dbReference type="SUPFAM" id="SSF51261">
    <property type="entry name" value="Duplicated hybrid motif"/>
    <property type="match status" value="1"/>
</dbReference>
<keyword evidence="2" id="KW-0175">Coiled coil</keyword>
<sequence length="384" mass="44706">MLRFIVNAIFILISCVNLYGQSVESLRKERENIIEEIIKLQKLLNEKIETKDAFMQKLSLLDREIFSRRKLINNFEREINKLDEQIEVNELLINDLEKDIQSLKEEYAQLIRYTYRQRGELNQLMFLFSAESFSNLYTRFRLFKEYSNYRKTQGEKLVKSQNQVKGLLKEIQVQKNEKQAVLNEIESELARLEENRKNRALLIKKLQEEQKWLQQNLKQKEVAAQQLEKKIKELIAAEKASSINKDESITFEDMKGQLVWPVENGVIVNPFGEHAHPILKNVSIKNNGIDIQTLESSDVRCVHSGVVSMVVAIPGLNKTVIVRHGKYLTVYGNLIEVVVKKGDIVEAGEILGKIYHGNTNMNKVLHFEVWEENNKLDPALWLKP</sequence>
<feature type="coiled-coil region" evidence="2">
    <location>
        <begin position="72"/>
        <end position="113"/>
    </location>
</feature>
<name>A0A1I2CZU6_9BACT</name>
<dbReference type="eggNOG" id="COG4942">
    <property type="taxonomic scope" value="Bacteria"/>
</dbReference>
<reference evidence="4 5" key="1">
    <citation type="submission" date="2016-10" db="EMBL/GenBank/DDBJ databases">
        <authorList>
            <person name="de Groot N.N."/>
        </authorList>
    </citation>
    <scope>NUCLEOTIDE SEQUENCE [LARGE SCALE GENOMIC DNA]</scope>
    <source>
        <strain evidence="4 5">DSM 19012</strain>
    </source>
</reference>
<feature type="coiled-coil region" evidence="2">
    <location>
        <begin position="157"/>
        <end position="240"/>
    </location>
</feature>
<accession>A0A1I2CZU6</accession>
<dbReference type="InParanoid" id="A0A1I2CZU6"/>
<dbReference type="Gene3D" id="6.10.250.3150">
    <property type="match status" value="1"/>
</dbReference>
<dbReference type="InterPro" id="IPR011055">
    <property type="entry name" value="Dup_hybrid_motif"/>
</dbReference>
<dbReference type="Gene3D" id="2.70.70.10">
    <property type="entry name" value="Glucose Permease (Domain IIA)"/>
    <property type="match status" value="1"/>
</dbReference>
<dbReference type="RefSeq" id="WP_010527703.1">
    <property type="nucleotide sequence ID" value="NZ_AFSL01000060.1"/>
</dbReference>
<dbReference type="Pfam" id="PF01551">
    <property type="entry name" value="Peptidase_M23"/>
    <property type="match status" value="1"/>
</dbReference>
<gene>
    <name evidence="4" type="ORF">SAMN05444380_11749</name>
</gene>
<dbReference type="STRING" id="385682.SAMN05444380_11749"/>
<keyword evidence="1" id="KW-0732">Signal</keyword>
<evidence type="ECO:0000259" key="3">
    <source>
        <dbReference type="Pfam" id="PF01551"/>
    </source>
</evidence>
<dbReference type="EMBL" id="FONA01000017">
    <property type="protein sequence ID" value="SFE73260.1"/>
    <property type="molecule type" value="Genomic_DNA"/>
</dbReference>
<dbReference type="PANTHER" id="PTHR21666:SF289">
    <property type="entry name" value="L-ALA--D-GLU ENDOPEPTIDASE"/>
    <property type="match status" value="1"/>
</dbReference>
<evidence type="ECO:0000313" key="5">
    <source>
        <dbReference type="Proteomes" id="UP000181976"/>
    </source>
</evidence>
<dbReference type="Proteomes" id="UP000181976">
    <property type="component" value="Unassembled WGS sequence"/>
</dbReference>
<dbReference type="InterPro" id="IPR016047">
    <property type="entry name" value="M23ase_b-sheet_dom"/>
</dbReference>
<protein>
    <submittedName>
        <fullName evidence="4">Septal ring factor EnvC, activator of murein hydrolases AmiA and AmiB</fullName>
    </submittedName>
</protein>